<dbReference type="InterPro" id="IPR050266">
    <property type="entry name" value="AB_hydrolase_sf"/>
</dbReference>
<dbReference type="AlphaFoldDB" id="A0A3N1KQ27"/>
<dbReference type="InterPro" id="IPR000073">
    <property type="entry name" value="AB_hydrolase_1"/>
</dbReference>
<dbReference type="PRINTS" id="PR00111">
    <property type="entry name" value="ABHYDROLASE"/>
</dbReference>
<comment type="caution">
    <text evidence="2">The sequence shown here is derived from an EMBL/GenBank/DDBJ whole genome shotgun (WGS) entry which is preliminary data.</text>
</comment>
<organism evidence="2 3">
    <name type="scientific">Stella humosa</name>
    <dbReference type="NCBI Taxonomy" id="94"/>
    <lineage>
        <taxon>Bacteria</taxon>
        <taxon>Pseudomonadati</taxon>
        <taxon>Pseudomonadota</taxon>
        <taxon>Alphaproteobacteria</taxon>
        <taxon>Rhodospirillales</taxon>
        <taxon>Stellaceae</taxon>
        <taxon>Stella</taxon>
    </lineage>
</organism>
<reference evidence="2 3" key="1">
    <citation type="submission" date="2018-11" db="EMBL/GenBank/DDBJ databases">
        <title>Genomic Encyclopedia of Type Strains, Phase IV (KMG-IV): sequencing the most valuable type-strain genomes for metagenomic binning, comparative biology and taxonomic classification.</title>
        <authorList>
            <person name="Goeker M."/>
        </authorList>
    </citation>
    <scope>NUCLEOTIDE SEQUENCE [LARGE SCALE GENOMIC DNA]</scope>
    <source>
        <strain evidence="2 3">DSM 5900</strain>
    </source>
</reference>
<sequence>MPSEPIQPRALVFPVYCSDAFHPVHCTVWGVRNTGPTAIILHGFMQNGRECDRLAATLAAAGWRVFCPDFPGHGHSAWLRDGEYKFATYSATIATMMAVAGTSDIHLIGRSMGGGVAMRMAAQPGIPLRSLTLVDVSVQWPAPAIAHHATLMPKATEFTDPMEAFRTVALFVSDRGAISPKGLREVAEYSLMRTREGRIRLRCDPRLRSSVRFLELQRGDSDRSESWKGIAVPILLVRGGRSTMLPADIADRMIAMNPRAELLTIPDAGHSPWLRRQDEIAPVAAWLARQAAAPRSSG</sequence>
<dbReference type="EMBL" id="RJKX01000018">
    <property type="protein sequence ID" value="ROP81397.1"/>
    <property type="molecule type" value="Genomic_DNA"/>
</dbReference>
<keyword evidence="3" id="KW-1185">Reference proteome</keyword>
<proteinExistence type="predicted"/>
<name>A0A3N1KQ27_9PROT</name>
<dbReference type="PANTHER" id="PTHR43798">
    <property type="entry name" value="MONOACYLGLYCEROL LIPASE"/>
    <property type="match status" value="1"/>
</dbReference>
<dbReference type="Pfam" id="PF12697">
    <property type="entry name" value="Abhydrolase_6"/>
    <property type="match status" value="1"/>
</dbReference>
<gene>
    <name evidence="2" type="ORF">EDC65_5255</name>
</gene>
<dbReference type="PANTHER" id="PTHR43798:SF33">
    <property type="entry name" value="HYDROLASE, PUTATIVE (AFU_ORTHOLOGUE AFUA_2G14860)-RELATED"/>
    <property type="match status" value="1"/>
</dbReference>
<dbReference type="Proteomes" id="UP000278222">
    <property type="component" value="Unassembled WGS sequence"/>
</dbReference>
<dbReference type="InterPro" id="IPR029058">
    <property type="entry name" value="AB_hydrolase_fold"/>
</dbReference>
<dbReference type="GO" id="GO:0016020">
    <property type="term" value="C:membrane"/>
    <property type="evidence" value="ECO:0007669"/>
    <property type="project" value="TreeGrafter"/>
</dbReference>
<evidence type="ECO:0000313" key="2">
    <source>
        <dbReference type="EMBL" id="ROP81397.1"/>
    </source>
</evidence>
<dbReference type="RefSeq" id="WP_170216733.1">
    <property type="nucleotide sequence ID" value="NZ_AP019700.1"/>
</dbReference>
<evidence type="ECO:0000313" key="3">
    <source>
        <dbReference type="Proteomes" id="UP000278222"/>
    </source>
</evidence>
<dbReference type="SUPFAM" id="SSF53474">
    <property type="entry name" value="alpha/beta-Hydrolases"/>
    <property type="match status" value="1"/>
</dbReference>
<accession>A0A3N1KQ27</accession>
<feature type="domain" description="AB hydrolase-1" evidence="1">
    <location>
        <begin position="39"/>
        <end position="281"/>
    </location>
</feature>
<dbReference type="Gene3D" id="3.40.50.1820">
    <property type="entry name" value="alpha/beta hydrolase"/>
    <property type="match status" value="1"/>
</dbReference>
<evidence type="ECO:0000259" key="1">
    <source>
        <dbReference type="Pfam" id="PF12697"/>
    </source>
</evidence>
<protein>
    <submittedName>
        <fullName evidence="2">Pimeloyl-ACP methyl ester carboxylesterase</fullName>
    </submittedName>
</protein>